<dbReference type="InterPro" id="IPR037923">
    <property type="entry name" value="HTH-like"/>
</dbReference>
<keyword evidence="3" id="KW-0804">Transcription</keyword>
<dbReference type="PANTHER" id="PTHR43280:SF28">
    <property type="entry name" value="HTH-TYPE TRANSCRIPTIONAL ACTIVATOR RHAS"/>
    <property type="match status" value="1"/>
</dbReference>
<dbReference type="PRINTS" id="PR00032">
    <property type="entry name" value="HTHARAC"/>
</dbReference>
<dbReference type="Gene3D" id="1.10.10.60">
    <property type="entry name" value="Homeodomain-like"/>
    <property type="match status" value="2"/>
</dbReference>
<dbReference type="RefSeq" id="WP_015010148.1">
    <property type="nucleotide sequence ID" value="NC_018704.1"/>
</dbReference>
<organism evidence="5 6">
    <name type="scientific">Amphibacillus xylanus (strain ATCC 51415 / DSM 6626 / JCM 7361 / LMG 17667 / NBRC 15112 / Ep01)</name>
    <dbReference type="NCBI Taxonomy" id="698758"/>
    <lineage>
        <taxon>Bacteria</taxon>
        <taxon>Bacillati</taxon>
        <taxon>Bacillota</taxon>
        <taxon>Bacilli</taxon>
        <taxon>Bacillales</taxon>
        <taxon>Bacillaceae</taxon>
        <taxon>Amphibacillus</taxon>
    </lineage>
</organism>
<name>K0IYF8_AMPXN</name>
<evidence type="ECO:0000259" key="4">
    <source>
        <dbReference type="PROSITE" id="PS01124"/>
    </source>
</evidence>
<dbReference type="GO" id="GO:0003700">
    <property type="term" value="F:DNA-binding transcription factor activity"/>
    <property type="evidence" value="ECO:0007669"/>
    <property type="project" value="InterPro"/>
</dbReference>
<dbReference type="EMBL" id="AP012050">
    <property type="protein sequence ID" value="BAM47545.1"/>
    <property type="molecule type" value="Genomic_DNA"/>
</dbReference>
<dbReference type="InterPro" id="IPR020449">
    <property type="entry name" value="Tscrpt_reg_AraC-type_HTH"/>
</dbReference>
<feature type="domain" description="HTH araC/xylS-type" evidence="4">
    <location>
        <begin position="179"/>
        <end position="277"/>
    </location>
</feature>
<evidence type="ECO:0000256" key="1">
    <source>
        <dbReference type="ARBA" id="ARBA00023015"/>
    </source>
</evidence>
<dbReference type="Pfam" id="PF02311">
    <property type="entry name" value="AraC_binding"/>
    <property type="match status" value="1"/>
</dbReference>
<dbReference type="GO" id="GO:0043565">
    <property type="term" value="F:sequence-specific DNA binding"/>
    <property type="evidence" value="ECO:0007669"/>
    <property type="project" value="InterPro"/>
</dbReference>
<evidence type="ECO:0000313" key="5">
    <source>
        <dbReference type="EMBL" id="BAM47545.1"/>
    </source>
</evidence>
<keyword evidence="2" id="KW-0238">DNA-binding</keyword>
<dbReference type="STRING" id="698758.AXY_14130"/>
<dbReference type="Pfam" id="PF12833">
    <property type="entry name" value="HTH_18"/>
    <property type="match status" value="1"/>
</dbReference>
<protein>
    <submittedName>
        <fullName evidence="5">Putative AraC family transcriptional regulator</fullName>
    </submittedName>
</protein>
<evidence type="ECO:0000256" key="2">
    <source>
        <dbReference type="ARBA" id="ARBA00023125"/>
    </source>
</evidence>
<dbReference type="KEGG" id="axl:AXY_14130"/>
<dbReference type="PROSITE" id="PS01124">
    <property type="entry name" value="HTH_ARAC_FAMILY_2"/>
    <property type="match status" value="1"/>
</dbReference>
<dbReference type="InterPro" id="IPR009057">
    <property type="entry name" value="Homeodomain-like_sf"/>
</dbReference>
<dbReference type="InterPro" id="IPR018060">
    <property type="entry name" value="HTH_AraC"/>
</dbReference>
<dbReference type="SMART" id="SM00342">
    <property type="entry name" value="HTH_ARAC"/>
    <property type="match status" value="1"/>
</dbReference>
<dbReference type="HOGENOM" id="CLU_000445_88_6_9"/>
<accession>K0IYF8</accession>
<dbReference type="InterPro" id="IPR003313">
    <property type="entry name" value="AraC-bd"/>
</dbReference>
<proteinExistence type="predicted"/>
<gene>
    <name evidence="5" type="ordered locus">AXY_14130</name>
</gene>
<reference evidence="5 6" key="1">
    <citation type="submission" date="2011-01" db="EMBL/GenBank/DDBJ databases">
        <title>Whole genome sequence of Amphibacillus xylinus NBRC 15112.</title>
        <authorList>
            <person name="Nakazawa H."/>
            <person name="Katano Y."/>
            <person name="Nakamura S."/>
            <person name="Sasagawa M."/>
            <person name="Fukada J."/>
            <person name="Arai T."/>
            <person name="Sasakura N."/>
            <person name="Mochizuki D."/>
            <person name="Hosoyama A."/>
            <person name="Harada K."/>
            <person name="Horikawa H."/>
            <person name="Kato Y."/>
            <person name="Harada T."/>
            <person name="Sasaki K."/>
            <person name="Sekiguchi M."/>
            <person name="Hodoyama M."/>
            <person name="Nishiko R."/>
            <person name="Narita H."/>
            <person name="Hanamaki A."/>
            <person name="Hata C."/>
            <person name="Konno Y."/>
            <person name="Niimura Y."/>
            <person name="Yamazaki S."/>
            <person name="Fujita N."/>
        </authorList>
    </citation>
    <scope>NUCLEOTIDE SEQUENCE [LARGE SCALE GENOMIC DNA]</scope>
    <source>
        <strain evidence="6">ATCC 51415 / DSM 6626 / JCM 7361 / LMG 17667 / NBRC 15112 / Ep01</strain>
    </source>
</reference>
<dbReference type="eggNOG" id="COG2207">
    <property type="taxonomic scope" value="Bacteria"/>
</dbReference>
<dbReference type="Proteomes" id="UP000006294">
    <property type="component" value="Chromosome"/>
</dbReference>
<sequence>MNLTYGFQLQGQHQEQSVGLYAIGHETQTEISYRWDGKHRSDQHCFVFQYTLSGSGAIKIADQIYHLTKNQAFWIEVPSDHCYYLPKDSNHWEFLYITLFGDTVHQIYQQLTQTHGHILTYAEQSPVIQLIQSTLNEVNQNKITNSYQASARSYQFLMTLLENSSEEQSINKKIPSSINHVLKFINDHFNQDISLDDCVKQSKLSKYYFTRQFSRYVGMTPIQYLSHIRIQKAIELLLNDSDPIEDVAKKVGFQNGNYFAKVFKKHTGKSPRSYRNARSSMPVDHWFIN</sequence>
<dbReference type="SUPFAM" id="SSF51215">
    <property type="entry name" value="Regulatory protein AraC"/>
    <property type="match status" value="1"/>
</dbReference>
<dbReference type="OrthoDB" id="2237754at2"/>
<keyword evidence="1" id="KW-0805">Transcription regulation</keyword>
<keyword evidence="6" id="KW-1185">Reference proteome</keyword>
<dbReference type="SUPFAM" id="SSF46689">
    <property type="entry name" value="Homeodomain-like"/>
    <property type="match status" value="2"/>
</dbReference>
<dbReference type="AlphaFoldDB" id="K0IYF8"/>
<evidence type="ECO:0000256" key="3">
    <source>
        <dbReference type="ARBA" id="ARBA00023163"/>
    </source>
</evidence>
<evidence type="ECO:0000313" key="6">
    <source>
        <dbReference type="Proteomes" id="UP000006294"/>
    </source>
</evidence>
<dbReference type="Gene3D" id="2.60.120.280">
    <property type="entry name" value="Regulatory protein AraC"/>
    <property type="match status" value="1"/>
</dbReference>
<dbReference type="PANTHER" id="PTHR43280">
    <property type="entry name" value="ARAC-FAMILY TRANSCRIPTIONAL REGULATOR"/>
    <property type="match status" value="1"/>
</dbReference>